<evidence type="ECO:0000313" key="9">
    <source>
        <dbReference type="Proteomes" id="UP001597112"/>
    </source>
</evidence>
<dbReference type="InterPro" id="IPR004634">
    <property type="entry name" value="Pept_S49_pIV"/>
</dbReference>
<dbReference type="NCBIfam" id="TIGR00706">
    <property type="entry name" value="SppA_dom"/>
    <property type="match status" value="1"/>
</dbReference>
<proteinExistence type="inferred from homology"/>
<dbReference type="Gene3D" id="3.90.226.10">
    <property type="entry name" value="2-enoyl-CoA Hydratase, Chain A, domain 1"/>
    <property type="match status" value="3"/>
</dbReference>
<evidence type="ECO:0000313" key="8">
    <source>
        <dbReference type="EMBL" id="MFD0998440.1"/>
    </source>
</evidence>
<accession>A0ABW3JWX0</accession>
<dbReference type="EMBL" id="JBHTKA010000001">
    <property type="protein sequence ID" value="MFD0998440.1"/>
    <property type="molecule type" value="Genomic_DNA"/>
</dbReference>
<name>A0ABW3JWX0_9BACT</name>
<feature type="domain" description="Peptidase S49" evidence="7">
    <location>
        <begin position="120"/>
        <end position="269"/>
    </location>
</feature>
<organism evidence="8 9">
    <name type="scientific">Ohtaekwangia kribbensis</name>
    <dbReference type="NCBI Taxonomy" id="688913"/>
    <lineage>
        <taxon>Bacteria</taxon>
        <taxon>Pseudomonadati</taxon>
        <taxon>Bacteroidota</taxon>
        <taxon>Cytophagia</taxon>
        <taxon>Cytophagales</taxon>
        <taxon>Fulvivirgaceae</taxon>
        <taxon>Ohtaekwangia</taxon>
    </lineage>
</organism>
<keyword evidence="9" id="KW-1185">Reference proteome</keyword>
<keyword evidence="5" id="KW-0720">Serine protease</keyword>
<evidence type="ECO:0000256" key="4">
    <source>
        <dbReference type="ARBA" id="ARBA00022801"/>
    </source>
</evidence>
<dbReference type="RefSeq" id="WP_377575144.1">
    <property type="nucleotide sequence ID" value="NZ_JBHTKA010000001.1"/>
</dbReference>
<dbReference type="NCBIfam" id="TIGR00705">
    <property type="entry name" value="SppA_67K"/>
    <property type="match status" value="1"/>
</dbReference>
<comment type="caution">
    <text evidence="8">The sequence shown here is derived from an EMBL/GenBank/DDBJ whole genome shotgun (WGS) entry which is preliminary data.</text>
</comment>
<dbReference type="GO" id="GO:0016787">
    <property type="term" value="F:hydrolase activity"/>
    <property type="evidence" value="ECO:0007669"/>
    <property type="project" value="UniProtKB-KW"/>
</dbReference>
<sequence>MNFWKSFLAAFVALIVFSFVAFIFLIGIIGGLAAEEEVVVAENSVLHLKLDAQITELQVENPLAGLPFSSEVPKIGLLQLKDAIKHAKDDASIKGIYLEVSYPMAGFSSIEEIRQSLLDFRKSGKWVVAYDEVMSEGAYYLASAADKIYLNPEGEVEFNGLTIEISFFKRLFDKLEIKPQIFRVGEFKSAVEPFILEKMSPENRLQLTELANSIYGFTLQRIGEARNIPAEKLKEISDKMLVHSAAEAKEFGLIDELYYKDQLIEELKGRLSLSKSDDIKFIKYNKYRKAYSNYKSSKNEIAVIVADGTIMPGKADNQQQVIGADTFVEEIRKAREDDDIKAIVLRVNSPGGEFRASDMMWREIQLAKKAKPVIASMGDYAASGGYYLAMGCDTIVAQPHTITGSIGIFGMMFDMSGFLGNKLGITFDEVRTGEFGEMYTVSRPLTEAEKNFWQKNLNKHYDTFTGKAAEGRGVAVEEIKKVASGRVWSGAQAQERKLVDALGGFDDAVKIAAESAGVGDDYKVRFYPEQRPFLEQLISQLEENAKADAIKSELGESYIWYQQLNKIKTYQGEQARLPFEIQLH</sequence>
<keyword evidence="4 8" id="KW-0378">Hydrolase</keyword>
<feature type="domain" description="Peptidase S49" evidence="7">
    <location>
        <begin position="367"/>
        <end position="518"/>
    </location>
</feature>
<evidence type="ECO:0000256" key="1">
    <source>
        <dbReference type="ARBA" id="ARBA00004370"/>
    </source>
</evidence>
<evidence type="ECO:0000256" key="6">
    <source>
        <dbReference type="ARBA" id="ARBA00023136"/>
    </source>
</evidence>
<keyword evidence="6" id="KW-0472">Membrane</keyword>
<dbReference type="Proteomes" id="UP001597112">
    <property type="component" value="Unassembled WGS sequence"/>
</dbReference>
<dbReference type="SUPFAM" id="SSF52096">
    <property type="entry name" value="ClpP/crotonase"/>
    <property type="match status" value="2"/>
</dbReference>
<protein>
    <submittedName>
        <fullName evidence="8">Signal peptide peptidase SppA</fullName>
        <ecNumber evidence="8">3.4.21.-</ecNumber>
    </submittedName>
</protein>
<comment type="similarity">
    <text evidence="2">Belongs to the peptidase S49 family.</text>
</comment>
<keyword evidence="3" id="KW-0645">Protease</keyword>
<evidence type="ECO:0000259" key="7">
    <source>
        <dbReference type="Pfam" id="PF01343"/>
    </source>
</evidence>
<dbReference type="Pfam" id="PF01343">
    <property type="entry name" value="Peptidase_S49"/>
    <property type="match status" value="2"/>
</dbReference>
<evidence type="ECO:0000256" key="3">
    <source>
        <dbReference type="ARBA" id="ARBA00022670"/>
    </source>
</evidence>
<evidence type="ECO:0000256" key="2">
    <source>
        <dbReference type="ARBA" id="ARBA00008683"/>
    </source>
</evidence>
<dbReference type="InterPro" id="IPR047217">
    <property type="entry name" value="S49_SppA_67K_type_N"/>
</dbReference>
<dbReference type="CDD" id="cd07018">
    <property type="entry name" value="S49_SppA_67K_type"/>
    <property type="match status" value="1"/>
</dbReference>
<dbReference type="EC" id="3.4.21.-" evidence="8"/>
<dbReference type="InterPro" id="IPR002142">
    <property type="entry name" value="Peptidase_S49"/>
</dbReference>
<evidence type="ECO:0000256" key="5">
    <source>
        <dbReference type="ARBA" id="ARBA00022825"/>
    </source>
</evidence>
<dbReference type="CDD" id="cd07023">
    <property type="entry name" value="S49_Sppa_N_C"/>
    <property type="match status" value="1"/>
</dbReference>
<dbReference type="PIRSF" id="PIRSF001217">
    <property type="entry name" value="Protease_4_SppA"/>
    <property type="match status" value="1"/>
</dbReference>
<gene>
    <name evidence="8" type="primary">sppA</name>
    <name evidence="8" type="ORF">ACFQ21_03950</name>
</gene>
<dbReference type="PANTHER" id="PTHR33209">
    <property type="entry name" value="PROTEASE 4"/>
    <property type="match status" value="1"/>
</dbReference>
<reference evidence="9" key="1">
    <citation type="journal article" date="2019" name="Int. J. Syst. Evol. Microbiol.">
        <title>The Global Catalogue of Microorganisms (GCM) 10K type strain sequencing project: providing services to taxonomists for standard genome sequencing and annotation.</title>
        <authorList>
            <consortium name="The Broad Institute Genomics Platform"/>
            <consortium name="The Broad Institute Genome Sequencing Center for Infectious Disease"/>
            <person name="Wu L."/>
            <person name="Ma J."/>
        </authorList>
    </citation>
    <scope>NUCLEOTIDE SEQUENCE [LARGE SCALE GENOMIC DNA]</scope>
    <source>
        <strain evidence="9">CCUG 58938</strain>
    </source>
</reference>
<comment type="subcellular location">
    <subcellularLocation>
        <location evidence="1">Membrane</location>
    </subcellularLocation>
</comment>
<dbReference type="Gene3D" id="6.20.330.10">
    <property type="match status" value="1"/>
</dbReference>
<dbReference type="InterPro" id="IPR047272">
    <property type="entry name" value="S49_SppA_C"/>
</dbReference>
<dbReference type="InterPro" id="IPR004635">
    <property type="entry name" value="Pept_S49_SppA"/>
</dbReference>
<dbReference type="InterPro" id="IPR029045">
    <property type="entry name" value="ClpP/crotonase-like_dom_sf"/>
</dbReference>
<dbReference type="PANTHER" id="PTHR33209:SF1">
    <property type="entry name" value="PEPTIDASE S49 DOMAIN-CONTAINING PROTEIN"/>
    <property type="match status" value="1"/>
</dbReference>